<dbReference type="Pfam" id="PF00291">
    <property type="entry name" value="PALP"/>
    <property type="match status" value="1"/>
</dbReference>
<evidence type="ECO:0000256" key="4">
    <source>
        <dbReference type="ARBA" id="ARBA00022898"/>
    </source>
</evidence>
<keyword evidence="5" id="KW-0456">Lyase</keyword>
<comment type="cofactor">
    <cofactor evidence="1">
        <name>pyridoxal 5'-phosphate</name>
        <dbReference type="ChEBI" id="CHEBI:597326"/>
    </cofactor>
</comment>
<dbReference type="GO" id="GO:0003941">
    <property type="term" value="F:L-serine ammonia-lyase activity"/>
    <property type="evidence" value="ECO:0007669"/>
    <property type="project" value="UniProtKB-EC"/>
</dbReference>
<keyword evidence="11" id="KW-1185">Reference proteome</keyword>
<dbReference type="EC" id="4.3.1.17" evidence="3"/>
<comment type="similarity">
    <text evidence="2">Belongs to the serine/threonine dehydratase family.</text>
</comment>
<organism evidence="10 11">
    <name type="scientific">Diploptera punctata</name>
    <name type="common">Pacific beetle cockroach</name>
    <dbReference type="NCBI Taxonomy" id="6984"/>
    <lineage>
        <taxon>Eukaryota</taxon>
        <taxon>Metazoa</taxon>
        <taxon>Ecdysozoa</taxon>
        <taxon>Arthropoda</taxon>
        <taxon>Hexapoda</taxon>
        <taxon>Insecta</taxon>
        <taxon>Pterygota</taxon>
        <taxon>Neoptera</taxon>
        <taxon>Polyneoptera</taxon>
        <taxon>Dictyoptera</taxon>
        <taxon>Blattodea</taxon>
        <taxon>Blaberoidea</taxon>
        <taxon>Blaberidae</taxon>
        <taxon>Diplopterinae</taxon>
        <taxon>Diploptera</taxon>
    </lineage>
</organism>
<reference evidence="10" key="1">
    <citation type="journal article" date="2023" name="IScience">
        <title>Live-bearing cockroach genome reveals convergent evolutionary mechanisms linked to viviparity in insects and beyond.</title>
        <authorList>
            <person name="Fouks B."/>
            <person name="Harrison M.C."/>
            <person name="Mikhailova A.A."/>
            <person name="Marchal E."/>
            <person name="English S."/>
            <person name="Carruthers M."/>
            <person name="Jennings E.C."/>
            <person name="Chiamaka E.L."/>
            <person name="Frigard R.A."/>
            <person name="Pippel M."/>
            <person name="Attardo G.M."/>
            <person name="Benoit J.B."/>
            <person name="Bornberg-Bauer E."/>
            <person name="Tobe S.S."/>
        </authorList>
    </citation>
    <scope>NUCLEOTIDE SEQUENCE</scope>
    <source>
        <strain evidence="10">Stay&amp;Tobe</strain>
    </source>
</reference>
<dbReference type="Gene3D" id="3.40.50.1100">
    <property type="match status" value="2"/>
</dbReference>
<dbReference type="GO" id="GO:0009097">
    <property type="term" value="P:isoleucine biosynthetic process"/>
    <property type="evidence" value="ECO:0007669"/>
    <property type="project" value="TreeGrafter"/>
</dbReference>
<evidence type="ECO:0000256" key="8">
    <source>
        <dbReference type="ARBA" id="ARBA00049406"/>
    </source>
</evidence>
<evidence type="ECO:0000313" key="11">
    <source>
        <dbReference type="Proteomes" id="UP001233999"/>
    </source>
</evidence>
<dbReference type="PANTHER" id="PTHR48078">
    <property type="entry name" value="THREONINE DEHYDRATASE, MITOCHONDRIAL-RELATED"/>
    <property type="match status" value="1"/>
</dbReference>
<dbReference type="EMBL" id="JASPKZ010007416">
    <property type="protein sequence ID" value="KAJ9584409.1"/>
    <property type="molecule type" value="Genomic_DNA"/>
</dbReference>
<evidence type="ECO:0000256" key="1">
    <source>
        <dbReference type="ARBA" id="ARBA00001933"/>
    </source>
</evidence>
<evidence type="ECO:0000256" key="6">
    <source>
        <dbReference type="ARBA" id="ARBA00041766"/>
    </source>
</evidence>
<dbReference type="InterPro" id="IPR050147">
    <property type="entry name" value="Ser/Thr_Dehydratase"/>
</dbReference>
<evidence type="ECO:0000256" key="5">
    <source>
        <dbReference type="ARBA" id="ARBA00023239"/>
    </source>
</evidence>
<evidence type="ECO:0000256" key="2">
    <source>
        <dbReference type="ARBA" id="ARBA00010869"/>
    </source>
</evidence>
<reference evidence="10" key="2">
    <citation type="submission" date="2023-05" db="EMBL/GenBank/DDBJ databases">
        <authorList>
            <person name="Fouks B."/>
        </authorList>
    </citation>
    <scope>NUCLEOTIDE SEQUENCE</scope>
    <source>
        <strain evidence="10">Stay&amp;Tobe</strain>
        <tissue evidence="10">Testes</tissue>
    </source>
</reference>
<comment type="catalytic activity">
    <reaction evidence="8">
        <text>L-serine = pyruvate + NH4(+)</text>
        <dbReference type="Rhea" id="RHEA:19169"/>
        <dbReference type="ChEBI" id="CHEBI:15361"/>
        <dbReference type="ChEBI" id="CHEBI:28938"/>
        <dbReference type="ChEBI" id="CHEBI:33384"/>
        <dbReference type="EC" id="4.3.1.17"/>
    </reaction>
</comment>
<dbReference type="InterPro" id="IPR001926">
    <property type="entry name" value="TrpB-like_PALP"/>
</dbReference>
<accession>A0AAD7ZP96</accession>
<dbReference type="AlphaFoldDB" id="A0AAD7ZP96"/>
<name>A0AAD7ZP96_DIPPU</name>
<dbReference type="InterPro" id="IPR036052">
    <property type="entry name" value="TrpB-like_PALP_sf"/>
</dbReference>
<sequence>MNSLAEKDIQIHSVTPLLHSLALSKLMSTGTEVFIKCENAQPTGSFKVRGIGRLANKLKKDGYERLIGASGGNAGLAISYASQVIGMPCTVFVPVTAPKNSVQRIKEYGAEVKIIGNCYAEAEKYALKEAEKQGNAFLSPYDDPEVWKGHSTIIDEIKASLPRKPSALVVADGGGGLLLGVLQGLQSVGWQDVPVLAMETCGADCFNLAVEAKRVVVLEKITSIAKCLGASSVPPYLLEVLPDFNVTSRVISDETALESCIRFADDERIVVEPACGAALAAVYGGVLSRLQIEGIIPTFTTGPVVVIVCGGAGVSLQMLQNWATELNIKFP</sequence>
<evidence type="ECO:0000256" key="3">
    <source>
        <dbReference type="ARBA" id="ARBA00012093"/>
    </source>
</evidence>
<dbReference type="GO" id="GO:0006565">
    <property type="term" value="P:L-serine catabolic process"/>
    <property type="evidence" value="ECO:0007669"/>
    <property type="project" value="TreeGrafter"/>
</dbReference>
<gene>
    <name evidence="10" type="ORF">L9F63_021247</name>
</gene>
<evidence type="ECO:0000259" key="9">
    <source>
        <dbReference type="Pfam" id="PF00291"/>
    </source>
</evidence>
<proteinExistence type="inferred from homology"/>
<comment type="caution">
    <text evidence="10">The sequence shown here is derived from an EMBL/GenBank/DDBJ whole genome shotgun (WGS) entry which is preliminary data.</text>
</comment>
<dbReference type="GO" id="GO:0004794">
    <property type="term" value="F:threonine deaminase activity"/>
    <property type="evidence" value="ECO:0007669"/>
    <property type="project" value="TreeGrafter"/>
</dbReference>
<dbReference type="PANTHER" id="PTHR48078:SF2">
    <property type="entry name" value="CATABOLIC L-SERINE_THREONINE DEHYDRATASE"/>
    <property type="match status" value="1"/>
</dbReference>
<dbReference type="Proteomes" id="UP001233999">
    <property type="component" value="Unassembled WGS sequence"/>
</dbReference>
<dbReference type="GO" id="GO:0006567">
    <property type="term" value="P:L-threonine catabolic process"/>
    <property type="evidence" value="ECO:0007669"/>
    <property type="project" value="TreeGrafter"/>
</dbReference>
<evidence type="ECO:0000256" key="7">
    <source>
        <dbReference type="ARBA" id="ARBA00042605"/>
    </source>
</evidence>
<dbReference type="SUPFAM" id="SSF53686">
    <property type="entry name" value="Tryptophan synthase beta subunit-like PLP-dependent enzymes"/>
    <property type="match status" value="1"/>
</dbReference>
<evidence type="ECO:0000313" key="10">
    <source>
        <dbReference type="EMBL" id="KAJ9584409.1"/>
    </source>
</evidence>
<keyword evidence="4" id="KW-0663">Pyridoxal phosphate</keyword>
<feature type="domain" description="Tryptophan synthase beta chain-like PALP" evidence="9">
    <location>
        <begin position="13"/>
        <end position="310"/>
    </location>
</feature>
<protein>
    <recommendedName>
        <fullName evidence="3">L-serine ammonia-lyase</fullName>
        <ecNumber evidence="3">4.3.1.17</ecNumber>
    </recommendedName>
    <alternativeName>
        <fullName evidence="6">L-serine deaminase</fullName>
    </alternativeName>
    <alternativeName>
        <fullName evidence="7">L-threonine dehydratase</fullName>
    </alternativeName>
</protein>